<evidence type="ECO:0000313" key="2">
    <source>
        <dbReference type="EMBL" id="MDM9632689.1"/>
    </source>
</evidence>
<proteinExistence type="predicted"/>
<feature type="transmembrane region" description="Helical" evidence="1">
    <location>
        <begin position="12"/>
        <end position="33"/>
    </location>
</feature>
<accession>A0ABT7WID8</accession>
<dbReference type="EMBL" id="JAUDUY010000013">
    <property type="protein sequence ID" value="MDM9632689.1"/>
    <property type="molecule type" value="Genomic_DNA"/>
</dbReference>
<evidence type="ECO:0000256" key="1">
    <source>
        <dbReference type="SAM" id="Phobius"/>
    </source>
</evidence>
<protein>
    <submittedName>
        <fullName evidence="2">Uncharacterized protein</fullName>
    </submittedName>
</protein>
<comment type="caution">
    <text evidence="2">The sequence shown here is derived from an EMBL/GenBank/DDBJ whole genome shotgun (WGS) entry which is preliminary data.</text>
</comment>
<name>A0ABT7WID8_9FLAO</name>
<organism evidence="2 3">
    <name type="scientific">Robiginitalea aurantiaca</name>
    <dbReference type="NCBI Taxonomy" id="3056915"/>
    <lineage>
        <taxon>Bacteria</taxon>
        <taxon>Pseudomonadati</taxon>
        <taxon>Bacteroidota</taxon>
        <taxon>Flavobacteriia</taxon>
        <taxon>Flavobacteriales</taxon>
        <taxon>Flavobacteriaceae</taxon>
        <taxon>Robiginitalea</taxon>
    </lineage>
</organism>
<reference evidence="2" key="1">
    <citation type="submission" date="2023-06" db="EMBL/GenBank/DDBJ databases">
        <title>Robiginitalea aurantiacus sp. nov. and Algoriphagus sediminis sp. nov., isolated from coastal sediment.</title>
        <authorList>
            <person name="Zhou Z.Y."/>
            <person name="An J."/>
            <person name="Jia Y.W."/>
            <person name="Du Z.J."/>
        </authorList>
    </citation>
    <scope>NUCLEOTIDE SEQUENCE</scope>
    <source>
        <strain evidence="2">M39</strain>
    </source>
</reference>
<dbReference type="Proteomes" id="UP001174839">
    <property type="component" value="Unassembled WGS sequence"/>
</dbReference>
<keyword evidence="1" id="KW-1133">Transmembrane helix</keyword>
<keyword evidence="1" id="KW-0812">Transmembrane</keyword>
<evidence type="ECO:0000313" key="3">
    <source>
        <dbReference type="Proteomes" id="UP001174839"/>
    </source>
</evidence>
<gene>
    <name evidence="2" type="ORF">QU605_14520</name>
</gene>
<sequence>MFSNLCESGNEISYAARVLFPFISATAFLFSPFPTTSFNPNKGLSTRILLFMEIDPIMKPLKKHPWFDQVMKQIKDRFWENKEELEKSLERKGLL</sequence>
<keyword evidence="1" id="KW-0472">Membrane</keyword>
<keyword evidence="3" id="KW-1185">Reference proteome</keyword>